<dbReference type="InterPro" id="IPR001381">
    <property type="entry name" value="DHquinase_I"/>
</dbReference>
<reference evidence="6" key="2">
    <citation type="journal article" date="2023" name="PLoS ONE">
        <title>Philodulcilactobacillus myokoensis gen. nov., sp. nov., a fructophilic, acidophilic, and agar-phobic lactic acid bacterium isolated from fermented vegetable extracts.</title>
        <authorList>
            <person name="Kouya T."/>
            <person name="Ishiyama Y."/>
            <person name="Ohashi S."/>
            <person name="Kumakubo R."/>
            <person name="Yamazaki T."/>
            <person name="Otaki T."/>
        </authorList>
    </citation>
    <scope>NUCLEOTIDE SEQUENCE</scope>
    <source>
        <strain evidence="6">WR16-4</strain>
    </source>
</reference>
<dbReference type="InterPro" id="IPR050146">
    <property type="entry name" value="Type-I_3-dehydroquinase"/>
</dbReference>
<dbReference type="EC" id="4.2.1.10" evidence="2"/>
<dbReference type="EMBL" id="BRPL01000002">
    <property type="protein sequence ID" value="GLB47368.1"/>
    <property type="molecule type" value="Genomic_DNA"/>
</dbReference>
<evidence type="ECO:0000256" key="3">
    <source>
        <dbReference type="ARBA" id="ARBA00023141"/>
    </source>
</evidence>
<sequence>MTTLTINNLKIGAGKPKVCVPITAATSDEVIAEGSKLLTTSADLVLLRLDYLENIKDADKTIQTIQTLRHWTTGLPLIVDLRTKASGANIALSDEDIQSVLIQIITAKVADAIKIDDRLDPKIQNRIKNAANNNQIRIITAHYYLMQRPTKDQMVDKIDQLEQTKLSDLVEISTIPTNKEQVLDLMQACLTASRNQSHPIIITAVGPLGKTIQLASVACNNSIIYEPLKDANYLGQYSITQLSKMNKML</sequence>
<keyword evidence="7" id="KW-1185">Reference proteome</keyword>
<dbReference type="InterPro" id="IPR013785">
    <property type="entry name" value="Aldolase_TIM"/>
</dbReference>
<dbReference type="GO" id="GO:0046279">
    <property type="term" value="P:3,4-dihydroxybenzoate biosynthetic process"/>
    <property type="evidence" value="ECO:0007669"/>
    <property type="project" value="TreeGrafter"/>
</dbReference>
<evidence type="ECO:0000256" key="1">
    <source>
        <dbReference type="ARBA" id="ARBA00001864"/>
    </source>
</evidence>
<proteinExistence type="predicted"/>
<evidence type="ECO:0000256" key="4">
    <source>
        <dbReference type="ARBA" id="ARBA00023239"/>
    </source>
</evidence>
<name>A0A9W6B345_9LACO</name>
<dbReference type="GO" id="GO:0003855">
    <property type="term" value="F:3-dehydroquinate dehydratase activity"/>
    <property type="evidence" value="ECO:0007669"/>
    <property type="project" value="UniProtKB-EC"/>
</dbReference>
<evidence type="ECO:0000313" key="6">
    <source>
        <dbReference type="EMBL" id="GLB47368.1"/>
    </source>
</evidence>
<keyword evidence="3" id="KW-0057">Aromatic amino acid biosynthesis</keyword>
<dbReference type="PANTHER" id="PTHR43699:SF1">
    <property type="entry name" value="3-DEHYDROQUINATE DEHYDRATASE"/>
    <property type="match status" value="1"/>
</dbReference>
<comment type="caution">
    <text evidence="6">The sequence shown here is derived from an EMBL/GenBank/DDBJ whole genome shotgun (WGS) entry which is preliminary data.</text>
</comment>
<evidence type="ECO:0000256" key="2">
    <source>
        <dbReference type="ARBA" id="ARBA00012060"/>
    </source>
</evidence>
<comment type="catalytic activity">
    <reaction evidence="1">
        <text>3-dehydroquinate = 3-dehydroshikimate + H2O</text>
        <dbReference type="Rhea" id="RHEA:21096"/>
        <dbReference type="ChEBI" id="CHEBI:15377"/>
        <dbReference type="ChEBI" id="CHEBI:16630"/>
        <dbReference type="ChEBI" id="CHEBI:32364"/>
        <dbReference type="EC" id="4.2.1.10"/>
    </reaction>
</comment>
<dbReference type="PANTHER" id="PTHR43699">
    <property type="entry name" value="3-DEHYDROQUINATE DEHYDRATASE"/>
    <property type="match status" value="1"/>
</dbReference>
<keyword evidence="4" id="KW-0456">Lyase</keyword>
<dbReference type="Pfam" id="PF01487">
    <property type="entry name" value="DHquinase_I"/>
    <property type="match status" value="1"/>
</dbReference>
<dbReference type="AlphaFoldDB" id="A0A9W6B345"/>
<keyword evidence="3" id="KW-0028">Amino-acid biosynthesis</keyword>
<dbReference type="GO" id="GO:0009073">
    <property type="term" value="P:aromatic amino acid family biosynthetic process"/>
    <property type="evidence" value="ECO:0007669"/>
    <property type="project" value="UniProtKB-KW"/>
</dbReference>
<dbReference type="Proteomes" id="UP001144204">
    <property type="component" value="Unassembled WGS sequence"/>
</dbReference>
<evidence type="ECO:0000313" key="7">
    <source>
        <dbReference type="Proteomes" id="UP001144204"/>
    </source>
</evidence>
<dbReference type="SUPFAM" id="SSF51569">
    <property type="entry name" value="Aldolase"/>
    <property type="match status" value="1"/>
</dbReference>
<keyword evidence="5" id="KW-0704">Schiff base</keyword>
<protein>
    <recommendedName>
        <fullName evidence="2">3-dehydroquinate dehydratase</fullName>
        <ecNumber evidence="2">4.2.1.10</ecNumber>
    </recommendedName>
</protein>
<reference evidence="6" key="1">
    <citation type="submission" date="2022-07" db="EMBL/GenBank/DDBJ databases">
        <authorList>
            <person name="Kouya T."/>
            <person name="Ishiyama Y."/>
        </authorList>
    </citation>
    <scope>NUCLEOTIDE SEQUENCE</scope>
    <source>
        <strain evidence="6">WR16-4</strain>
    </source>
</reference>
<dbReference type="CDD" id="cd00502">
    <property type="entry name" value="DHQase_I"/>
    <property type="match status" value="1"/>
</dbReference>
<evidence type="ECO:0000256" key="5">
    <source>
        <dbReference type="ARBA" id="ARBA00023270"/>
    </source>
</evidence>
<gene>
    <name evidence="6" type="primary">aroD_1</name>
    <name evidence="6" type="ORF">WR164_13470</name>
</gene>
<organism evidence="6 7">
    <name type="scientific">Philodulcilactobacillus myokoensis</name>
    <dbReference type="NCBI Taxonomy" id="2929573"/>
    <lineage>
        <taxon>Bacteria</taxon>
        <taxon>Bacillati</taxon>
        <taxon>Bacillota</taxon>
        <taxon>Bacilli</taxon>
        <taxon>Lactobacillales</taxon>
        <taxon>Lactobacillaceae</taxon>
        <taxon>Philodulcilactobacillus</taxon>
    </lineage>
</organism>
<dbReference type="Gene3D" id="3.20.20.70">
    <property type="entry name" value="Aldolase class I"/>
    <property type="match status" value="1"/>
</dbReference>
<dbReference type="RefSeq" id="WP_286136837.1">
    <property type="nucleotide sequence ID" value="NZ_BRPL01000002.1"/>
</dbReference>
<accession>A0A9W6B345</accession>